<dbReference type="AlphaFoldDB" id="A0A7J9N0W3"/>
<name>A0A7J9N0W3_GOSSC</name>
<dbReference type="EMBL" id="JABFAF010264194">
    <property type="protein sequence ID" value="MBA0876239.1"/>
    <property type="molecule type" value="Genomic_DNA"/>
</dbReference>
<comment type="caution">
    <text evidence="1">The sequence shown here is derived from an EMBL/GenBank/DDBJ whole genome shotgun (WGS) entry which is preliminary data.</text>
</comment>
<sequence>MRNKPLLLVTPVERNWTKATYVTVKINFDVSMSTKKIGYGLIARDSDGFVLRGGEEASWTRTCMLTGQNLTLLRKVLNLLEPLTSLKSCLKLIASVWLVELIKEDKTSPCWATTPTKFASNWRILVRPK</sequence>
<protein>
    <recommendedName>
        <fullName evidence="3">RNase H type-1 domain-containing protein</fullName>
    </recommendedName>
</protein>
<proteinExistence type="predicted"/>
<evidence type="ECO:0008006" key="3">
    <source>
        <dbReference type="Google" id="ProtNLM"/>
    </source>
</evidence>
<evidence type="ECO:0000313" key="1">
    <source>
        <dbReference type="EMBL" id="MBA0876239.1"/>
    </source>
</evidence>
<dbReference type="Proteomes" id="UP000593576">
    <property type="component" value="Unassembled WGS sequence"/>
</dbReference>
<reference evidence="1 2" key="1">
    <citation type="journal article" date="2019" name="Genome Biol. Evol.">
        <title>Insights into the evolution of the New World diploid cottons (Gossypium, subgenus Houzingenia) based on genome sequencing.</title>
        <authorList>
            <person name="Grover C.E."/>
            <person name="Arick M.A. 2nd"/>
            <person name="Thrash A."/>
            <person name="Conover J.L."/>
            <person name="Sanders W.S."/>
            <person name="Peterson D.G."/>
            <person name="Frelichowski J.E."/>
            <person name="Scheffler J.A."/>
            <person name="Scheffler B.E."/>
            <person name="Wendel J.F."/>
        </authorList>
    </citation>
    <scope>NUCLEOTIDE SEQUENCE [LARGE SCALE GENOMIC DNA]</scope>
    <source>
        <strain evidence="1">1</strain>
        <tissue evidence="1">Leaf</tissue>
    </source>
</reference>
<keyword evidence="2" id="KW-1185">Reference proteome</keyword>
<dbReference type="OrthoDB" id="998307at2759"/>
<evidence type="ECO:0000313" key="2">
    <source>
        <dbReference type="Proteomes" id="UP000593576"/>
    </source>
</evidence>
<accession>A0A7J9N0W3</accession>
<gene>
    <name evidence="1" type="ORF">Goshw_018503</name>
</gene>
<organism evidence="1 2">
    <name type="scientific">Gossypium schwendimanii</name>
    <name type="common">Cotton</name>
    <dbReference type="NCBI Taxonomy" id="34291"/>
    <lineage>
        <taxon>Eukaryota</taxon>
        <taxon>Viridiplantae</taxon>
        <taxon>Streptophyta</taxon>
        <taxon>Embryophyta</taxon>
        <taxon>Tracheophyta</taxon>
        <taxon>Spermatophyta</taxon>
        <taxon>Magnoliopsida</taxon>
        <taxon>eudicotyledons</taxon>
        <taxon>Gunneridae</taxon>
        <taxon>Pentapetalae</taxon>
        <taxon>rosids</taxon>
        <taxon>malvids</taxon>
        <taxon>Malvales</taxon>
        <taxon>Malvaceae</taxon>
        <taxon>Malvoideae</taxon>
        <taxon>Gossypium</taxon>
    </lineage>
</organism>